<evidence type="ECO:0000256" key="3">
    <source>
        <dbReference type="ARBA" id="ARBA00023082"/>
    </source>
</evidence>
<evidence type="ECO:0000313" key="8">
    <source>
        <dbReference type="Proteomes" id="UP000252585"/>
    </source>
</evidence>
<evidence type="ECO:0000256" key="4">
    <source>
        <dbReference type="ARBA" id="ARBA00023163"/>
    </source>
</evidence>
<organism evidence="7 8">
    <name type="scientific">Saliterribacillus persicus</name>
    <dbReference type="NCBI Taxonomy" id="930114"/>
    <lineage>
        <taxon>Bacteria</taxon>
        <taxon>Bacillati</taxon>
        <taxon>Bacillota</taxon>
        <taxon>Bacilli</taxon>
        <taxon>Bacillales</taxon>
        <taxon>Bacillaceae</taxon>
        <taxon>Saliterribacillus</taxon>
    </lineage>
</organism>
<dbReference type="InterPro" id="IPR014284">
    <property type="entry name" value="RNA_pol_sigma-70_dom"/>
</dbReference>
<dbReference type="InterPro" id="IPR007627">
    <property type="entry name" value="RNA_pol_sigma70_r2"/>
</dbReference>
<dbReference type="Pfam" id="PF04542">
    <property type="entry name" value="Sigma70_r2"/>
    <property type="match status" value="1"/>
</dbReference>
<feature type="domain" description="RNA polymerase sigma factor 70 region 4 type 2" evidence="6">
    <location>
        <begin position="114"/>
        <end position="166"/>
    </location>
</feature>
<protein>
    <submittedName>
        <fullName evidence="7">RNA polymerase sigma-70 factor (ECF subfamily)</fullName>
    </submittedName>
</protein>
<keyword evidence="3" id="KW-0731">Sigma factor</keyword>
<dbReference type="GO" id="GO:0016987">
    <property type="term" value="F:sigma factor activity"/>
    <property type="evidence" value="ECO:0007669"/>
    <property type="project" value="UniProtKB-KW"/>
</dbReference>
<dbReference type="GO" id="GO:0003677">
    <property type="term" value="F:DNA binding"/>
    <property type="evidence" value="ECO:0007669"/>
    <property type="project" value="InterPro"/>
</dbReference>
<feature type="domain" description="RNA polymerase sigma-70 region 2" evidence="5">
    <location>
        <begin position="19"/>
        <end position="86"/>
    </location>
</feature>
<evidence type="ECO:0000259" key="6">
    <source>
        <dbReference type="Pfam" id="PF08281"/>
    </source>
</evidence>
<keyword evidence="8" id="KW-1185">Reference proteome</keyword>
<dbReference type="SUPFAM" id="SSF88946">
    <property type="entry name" value="Sigma2 domain of RNA polymerase sigma factors"/>
    <property type="match status" value="1"/>
</dbReference>
<proteinExistence type="inferred from homology"/>
<dbReference type="InterPro" id="IPR013325">
    <property type="entry name" value="RNA_pol_sigma_r2"/>
</dbReference>
<comment type="similarity">
    <text evidence="1">Belongs to the sigma-70 factor family. ECF subfamily.</text>
</comment>
<accession>A0A368Y176</accession>
<dbReference type="AlphaFoldDB" id="A0A368Y176"/>
<dbReference type="Gene3D" id="1.10.10.10">
    <property type="entry name" value="Winged helix-like DNA-binding domain superfamily/Winged helix DNA-binding domain"/>
    <property type="match status" value="1"/>
</dbReference>
<dbReference type="Gene3D" id="1.10.1740.10">
    <property type="match status" value="1"/>
</dbReference>
<keyword evidence="4" id="KW-0804">Transcription</keyword>
<dbReference type="Pfam" id="PF08281">
    <property type="entry name" value="Sigma70_r4_2"/>
    <property type="match status" value="1"/>
</dbReference>
<evidence type="ECO:0000256" key="2">
    <source>
        <dbReference type="ARBA" id="ARBA00023015"/>
    </source>
</evidence>
<dbReference type="RefSeq" id="WP_114352158.1">
    <property type="nucleotide sequence ID" value="NZ_QPJJ01000004.1"/>
</dbReference>
<dbReference type="GO" id="GO:0006352">
    <property type="term" value="P:DNA-templated transcription initiation"/>
    <property type="evidence" value="ECO:0007669"/>
    <property type="project" value="InterPro"/>
</dbReference>
<keyword evidence="2" id="KW-0805">Transcription regulation</keyword>
<evidence type="ECO:0000313" key="7">
    <source>
        <dbReference type="EMBL" id="RCW73048.1"/>
    </source>
</evidence>
<dbReference type="OrthoDB" id="9782703at2"/>
<reference evidence="7 8" key="1">
    <citation type="submission" date="2018-07" db="EMBL/GenBank/DDBJ databases">
        <title>Genomic Encyclopedia of Type Strains, Phase IV (KMG-IV): sequencing the most valuable type-strain genomes for metagenomic binning, comparative biology and taxonomic classification.</title>
        <authorList>
            <person name="Goeker M."/>
        </authorList>
    </citation>
    <scope>NUCLEOTIDE SEQUENCE [LARGE SCALE GENOMIC DNA]</scope>
    <source>
        <strain evidence="7 8">DSM 27696</strain>
    </source>
</reference>
<comment type="caution">
    <text evidence="7">The sequence shown here is derived from an EMBL/GenBank/DDBJ whole genome shotgun (WGS) entry which is preliminary data.</text>
</comment>
<dbReference type="PANTHER" id="PTHR43133:SF51">
    <property type="entry name" value="RNA POLYMERASE SIGMA FACTOR"/>
    <property type="match status" value="1"/>
</dbReference>
<dbReference type="InterPro" id="IPR013324">
    <property type="entry name" value="RNA_pol_sigma_r3/r4-like"/>
</dbReference>
<dbReference type="Proteomes" id="UP000252585">
    <property type="component" value="Unassembled WGS sequence"/>
</dbReference>
<dbReference type="InterPro" id="IPR036388">
    <property type="entry name" value="WH-like_DNA-bd_sf"/>
</dbReference>
<dbReference type="CDD" id="cd06171">
    <property type="entry name" value="Sigma70_r4"/>
    <property type="match status" value="1"/>
</dbReference>
<dbReference type="NCBIfam" id="TIGR02937">
    <property type="entry name" value="sigma70-ECF"/>
    <property type="match status" value="1"/>
</dbReference>
<dbReference type="EMBL" id="QPJJ01000004">
    <property type="protein sequence ID" value="RCW73048.1"/>
    <property type="molecule type" value="Genomic_DNA"/>
</dbReference>
<gene>
    <name evidence="7" type="ORF">DFR57_10442</name>
</gene>
<sequence length="176" mass="20620">MHRLVKKAKRGNKRALVKLINEERDAFYRLAFSYMKNEQDAMDALENMIVQVYQHIDQLRQEELFYSWSKTILVNECKRELKKSSREILVESFDTPPFKHMHSKNEIDHADQQMEIERLLSKISRPQADAIRLKYFHDLDLATIADIEHVPVGTVKSRISTGLKKLRSLEGGEKHG</sequence>
<dbReference type="InterPro" id="IPR013249">
    <property type="entry name" value="RNA_pol_sigma70_r4_t2"/>
</dbReference>
<evidence type="ECO:0000256" key="1">
    <source>
        <dbReference type="ARBA" id="ARBA00010641"/>
    </source>
</evidence>
<dbReference type="SUPFAM" id="SSF88659">
    <property type="entry name" value="Sigma3 and sigma4 domains of RNA polymerase sigma factors"/>
    <property type="match status" value="1"/>
</dbReference>
<name>A0A368Y176_9BACI</name>
<evidence type="ECO:0000259" key="5">
    <source>
        <dbReference type="Pfam" id="PF04542"/>
    </source>
</evidence>
<dbReference type="InterPro" id="IPR039425">
    <property type="entry name" value="RNA_pol_sigma-70-like"/>
</dbReference>
<dbReference type="PANTHER" id="PTHR43133">
    <property type="entry name" value="RNA POLYMERASE ECF-TYPE SIGMA FACTO"/>
    <property type="match status" value="1"/>
</dbReference>